<gene>
    <name evidence="1" type="ORF">H9876_01215</name>
</gene>
<sequence length="277" mass="31368">MNKRARGWLIVLLVVIVIGGWWTVRSKQAGVYRPAAYRPTIGTPTFFFHGFGSSAHAEQYMTDGAKKARVTKTVIRATVGLDGHVKLCGKIPVGTKKPIIQVQYTNNRNGNFKQDGQWAANVITAVQNRYRFEKMNLVGHSMGNMDIMYYLAANATNPRMPELSKQVDIAGHFNGFDDNMTLQKNRRPENMDRGYRPLLRLRTTYPTTARVLNIYGDHGGQTDGTVPNKSSLSLKYLVAQRAKSYREVKMTGKQAQHSRLHHNAKVNKVMIKFLWNK</sequence>
<comment type="caution">
    <text evidence="1">The sequence shown here is derived from an EMBL/GenBank/DDBJ whole genome shotgun (WGS) entry which is preliminary data.</text>
</comment>
<accession>A0A9D1U3M5</accession>
<dbReference type="SUPFAM" id="SSF53474">
    <property type="entry name" value="alpha/beta-Hydrolases"/>
    <property type="match status" value="1"/>
</dbReference>
<dbReference type="EMBL" id="DXGK01000022">
    <property type="protein sequence ID" value="HIW69990.1"/>
    <property type="molecule type" value="Genomic_DNA"/>
</dbReference>
<proteinExistence type="predicted"/>
<dbReference type="Proteomes" id="UP000886878">
    <property type="component" value="Unassembled WGS sequence"/>
</dbReference>
<dbReference type="Gene3D" id="3.40.50.1820">
    <property type="entry name" value="alpha/beta hydrolase"/>
    <property type="match status" value="1"/>
</dbReference>
<organism evidence="1 2">
    <name type="scientific">Candidatus Limosilactobacillus merdipullorum</name>
    <dbReference type="NCBI Taxonomy" id="2838653"/>
    <lineage>
        <taxon>Bacteria</taxon>
        <taxon>Bacillati</taxon>
        <taxon>Bacillota</taxon>
        <taxon>Bacilli</taxon>
        <taxon>Lactobacillales</taxon>
        <taxon>Lactobacillaceae</taxon>
        <taxon>Limosilactobacillus</taxon>
    </lineage>
</organism>
<dbReference type="InterPro" id="IPR010315">
    <property type="entry name" value="DUF915_hydro-like"/>
</dbReference>
<evidence type="ECO:0000313" key="2">
    <source>
        <dbReference type="Proteomes" id="UP000886878"/>
    </source>
</evidence>
<dbReference type="GO" id="GO:0016787">
    <property type="term" value="F:hydrolase activity"/>
    <property type="evidence" value="ECO:0007669"/>
    <property type="project" value="UniProtKB-KW"/>
</dbReference>
<dbReference type="InterPro" id="IPR029058">
    <property type="entry name" value="AB_hydrolase_fold"/>
</dbReference>
<keyword evidence="1" id="KW-0378">Hydrolase</keyword>
<reference evidence="1" key="1">
    <citation type="journal article" date="2021" name="PeerJ">
        <title>Extensive microbial diversity within the chicken gut microbiome revealed by metagenomics and culture.</title>
        <authorList>
            <person name="Gilroy R."/>
            <person name="Ravi A."/>
            <person name="Getino M."/>
            <person name="Pursley I."/>
            <person name="Horton D.L."/>
            <person name="Alikhan N.F."/>
            <person name="Baker D."/>
            <person name="Gharbi K."/>
            <person name="Hall N."/>
            <person name="Watson M."/>
            <person name="Adriaenssens E.M."/>
            <person name="Foster-Nyarko E."/>
            <person name="Jarju S."/>
            <person name="Secka A."/>
            <person name="Antonio M."/>
            <person name="Oren A."/>
            <person name="Chaudhuri R.R."/>
            <person name="La Ragione R."/>
            <person name="Hildebrand F."/>
            <person name="Pallen M.J."/>
        </authorList>
    </citation>
    <scope>NUCLEOTIDE SEQUENCE</scope>
    <source>
        <strain evidence="1">ChiHejej3B27-2180</strain>
    </source>
</reference>
<dbReference type="AlphaFoldDB" id="A0A9D1U3M5"/>
<reference evidence="1" key="2">
    <citation type="submission" date="2021-04" db="EMBL/GenBank/DDBJ databases">
        <authorList>
            <person name="Gilroy R."/>
        </authorList>
    </citation>
    <scope>NUCLEOTIDE SEQUENCE</scope>
    <source>
        <strain evidence="1">ChiHejej3B27-2180</strain>
    </source>
</reference>
<dbReference type="Pfam" id="PF06028">
    <property type="entry name" value="DUF915"/>
    <property type="match status" value="1"/>
</dbReference>
<evidence type="ECO:0000313" key="1">
    <source>
        <dbReference type="EMBL" id="HIW69990.1"/>
    </source>
</evidence>
<protein>
    <submittedName>
        <fullName evidence="1">Alpha/beta hydrolase</fullName>
    </submittedName>
</protein>
<name>A0A9D1U3M5_9LACO</name>